<dbReference type="NCBIfam" id="TIGR02574">
    <property type="entry name" value="stabl_TIGR02574"/>
    <property type="match status" value="1"/>
</dbReference>
<proteinExistence type="predicted"/>
<reference evidence="2" key="1">
    <citation type="submission" date="2017-02" db="EMBL/GenBank/DDBJ databases">
        <authorList>
            <person name="Daims H."/>
        </authorList>
    </citation>
    <scope>NUCLEOTIDE SEQUENCE [LARGE SCALE GENOMIC DNA]</scope>
</reference>
<sequence>MSTTTEILLQQAIQLPVNDRAALIEGLIVSLDKPDPSLDSLWLKEAESRLDAYRSGEIDAIDAEQVFTELGKRI</sequence>
<dbReference type="Pfam" id="PF09720">
    <property type="entry name" value="Unstab_antitox"/>
    <property type="match status" value="1"/>
</dbReference>
<dbReference type="EMBL" id="FUKI01000166">
    <property type="protein sequence ID" value="SJM96191.1"/>
    <property type="molecule type" value="Genomic_DNA"/>
</dbReference>
<dbReference type="RefSeq" id="WP_087145104.1">
    <property type="nucleotide sequence ID" value="NZ_FUKI01000166.1"/>
</dbReference>
<gene>
    <name evidence="1" type="ORF">CRENPOLYSF1_860002</name>
</gene>
<dbReference type="Proteomes" id="UP000195667">
    <property type="component" value="Unassembled WGS sequence"/>
</dbReference>
<dbReference type="AlphaFoldDB" id="A0A1R4HJH7"/>
<evidence type="ECO:0000313" key="1">
    <source>
        <dbReference type="EMBL" id="SJM96191.1"/>
    </source>
</evidence>
<accession>A0A1R4HJH7</accession>
<dbReference type="InterPro" id="IPR013406">
    <property type="entry name" value="CHP02574_addiction_mod"/>
</dbReference>
<protein>
    <submittedName>
        <fullName evidence="1">Putative addiction module component family protein</fullName>
    </submittedName>
</protein>
<organism evidence="1 2">
    <name type="scientific">Crenothrix polyspora</name>
    <dbReference type="NCBI Taxonomy" id="360316"/>
    <lineage>
        <taxon>Bacteria</taxon>
        <taxon>Pseudomonadati</taxon>
        <taxon>Pseudomonadota</taxon>
        <taxon>Gammaproteobacteria</taxon>
        <taxon>Methylococcales</taxon>
        <taxon>Crenotrichaceae</taxon>
        <taxon>Crenothrix</taxon>
    </lineage>
</organism>
<evidence type="ECO:0000313" key="2">
    <source>
        <dbReference type="Proteomes" id="UP000195667"/>
    </source>
</evidence>
<keyword evidence="2" id="KW-1185">Reference proteome</keyword>
<dbReference type="OrthoDB" id="8549727at2"/>
<name>A0A1R4HJH7_9GAMM</name>